<dbReference type="InterPro" id="IPR013087">
    <property type="entry name" value="Znf_C2H2_type"/>
</dbReference>
<dbReference type="SUPFAM" id="SSF57667">
    <property type="entry name" value="beta-beta-alpha zinc fingers"/>
    <property type="match status" value="1"/>
</dbReference>
<dbReference type="PANTHER" id="PTHR47068">
    <property type="entry name" value="OS02G0659100 PROTEIN"/>
    <property type="match status" value="1"/>
</dbReference>
<evidence type="ECO:0000256" key="1">
    <source>
        <dbReference type="PROSITE-ProRule" id="PRU00042"/>
    </source>
</evidence>
<gene>
    <name evidence="3" type="ORF">HAX54_026996</name>
</gene>
<dbReference type="Pfam" id="PF13912">
    <property type="entry name" value="zf-C2H2_6"/>
    <property type="match status" value="1"/>
</dbReference>
<evidence type="ECO:0000313" key="3">
    <source>
        <dbReference type="EMBL" id="MCD7455093.1"/>
    </source>
</evidence>
<reference evidence="3 4" key="1">
    <citation type="journal article" date="2021" name="BMC Genomics">
        <title>Datura genome reveals duplications of psychoactive alkaloid biosynthetic genes and high mutation rate following tissue culture.</title>
        <authorList>
            <person name="Rajewski A."/>
            <person name="Carter-House D."/>
            <person name="Stajich J."/>
            <person name="Litt A."/>
        </authorList>
    </citation>
    <scope>NUCLEOTIDE SEQUENCE [LARGE SCALE GENOMIC DNA]</scope>
    <source>
        <strain evidence="3">AR-01</strain>
    </source>
</reference>
<dbReference type="Proteomes" id="UP000823775">
    <property type="component" value="Unassembled WGS sequence"/>
</dbReference>
<sequence>MKKTKVDNENRVDESEVEFVPNKLVKGSGSVMSQMDSDPKENSSKIKFECTTCNKSFHSYQALGGHRASHKNTKAENCTSIDIDHIRTAAKKLELMRFGQD</sequence>
<comment type="caution">
    <text evidence="3">The sequence shown here is derived from an EMBL/GenBank/DDBJ whole genome shotgun (WGS) entry which is preliminary data.</text>
</comment>
<dbReference type="PROSITE" id="PS00028">
    <property type="entry name" value="ZINC_FINGER_C2H2_1"/>
    <property type="match status" value="1"/>
</dbReference>
<accession>A0ABS8S8D7</accession>
<dbReference type="PANTHER" id="PTHR47068:SF1">
    <property type="entry name" value="OS02G0659100 PROTEIN"/>
    <property type="match status" value="1"/>
</dbReference>
<dbReference type="PROSITE" id="PS50157">
    <property type="entry name" value="ZINC_FINGER_C2H2_2"/>
    <property type="match status" value="1"/>
</dbReference>
<proteinExistence type="predicted"/>
<keyword evidence="1" id="KW-0479">Metal-binding</keyword>
<feature type="domain" description="C2H2-type" evidence="2">
    <location>
        <begin position="48"/>
        <end position="75"/>
    </location>
</feature>
<keyword evidence="1" id="KW-0863">Zinc-finger</keyword>
<organism evidence="3 4">
    <name type="scientific">Datura stramonium</name>
    <name type="common">Jimsonweed</name>
    <name type="synonym">Common thornapple</name>
    <dbReference type="NCBI Taxonomy" id="4076"/>
    <lineage>
        <taxon>Eukaryota</taxon>
        <taxon>Viridiplantae</taxon>
        <taxon>Streptophyta</taxon>
        <taxon>Embryophyta</taxon>
        <taxon>Tracheophyta</taxon>
        <taxon>Spermatophyta</taxon>
        <taxon>Magnoliopsida</taxon>
        <taxon>eudicotyledons</taxon>
        <taxon>Gunneridae</taxon>
        <taxon>Pentapetalae</taxon>
        <taxon>asterids</taxon>
        <taxon>lamiids</taxon>
        <taxon>Solanales</taxon>
        <taxon>Solanaceae</taxon>
        <taxon>Solanoideae</taxon>
        <taxon>Datureae</taxon>
        <taxon>Datura</taxon>
    </lineage>
</organism>
<dbReference type="InterPro" id="IPR036236">
    <property type="entry name" value="Znf_C2H2_sf"/>
</dbReference>
<protein>
    <recommendedName>
        <fullName evidence="2">C2H2-type domain-containing protein</fullName>
    </recommendedName>
</protein>
<keyword evidence="1" id="KW-0862">Zinc</keyword>
<evidence type="ECO:0000259" key="2">
    <source>
        <dbReference type="PROSITE" id="PS50157"/>
    </source>
</evidence>
<dbReference type="EMBL" id="JACEIK010000328">
    <property type="protein sequence ID" value="MCD7455093.1"/>
    <property type="molecule type" value="Genomic_DNA"/>
</dbReference>
<evidence type="ECO:0000313" key="4">
    <source>
        <dbReference type="Proteomes" id="UP000823775"/>
    </source>
</evidence>
<name>A0ABS8S8D7_DATST</name>
<dbReference type="Gene3D" id="3.30.160.60">
    <property type="entry name" value="Classic Zinc Finger"/>
    <property type="match status" value="1"/>
</dbReference>
<keyword evidence="4" id="KW-1185">Reference proteome</keyword>